<dbReference type="STRING" id="1122252.SAMN05660443_0872"/>
<keyword evidence="3" id="KW-1185">Reference proteome</keyword>
<evidence type="ECO:0000313" key="2">
    <source>
        <dbReference type="EMBL" id="SFB90930.1"/>
    </source>
</evidence>
<gene>
    <name evidence="2" type="ORF">SAMN05660443_0872</name>
</gene>
<keyword evidence="1" id="KW-0732">Signal</keyword>
<evidence type="ECO:0008006" key="4">
    <source>
        <dbReference type="Google" id="ProtNLM"/>
    </source>
</evidence>
<dbReference type="Proteomes" id="UP000199058">
    <property type="component" value="Unassembled WGS sequence"/>
</dbReference>
<protein>
    <recommendedName>
        <fullName evidence="4">Porin</fullName>
    </recommendedName>
</protein>
<dbReference type="RefSeq" id="WP_091959639.1">
    <property type="nucleotide sequence ID" value="NZ_FOLH01000001.1"/>
</dbReference>
<name>A0A1I1F168_9GAMM</name>
<evidence type="ECO:0000313" key="3">
    <source>
        <dbReference type="Proteomes" id="UP000199058"/>
    </source>
</evidence>
<dbReference type="EMBL" id="FOLH01000001">
    <property type="protein sequence ID" value="SFB90930.1"/>
    <property type="molecule type" value="Genomic_DNA"/>
</dbReference>
<dbReference type="AlphaFoldDB" id="A0A1I1F168"/>
<feature type="signal peptide" evidence="1">
    <location>
        <begin position="1"/>
        <end position="21"/>
    </location>
</feature>
<sequence length="339" mass="38565">MRWKLLLLVLTSAFVSSELKAADQALQWRLESQFSGHYYQWGASLLPEDQQPASRQESGYLRTSLKQSGWFADLWLAQNTDPEEEDKSWHPEIDELYYDFTLEGSMSALEITLGAKSLHWDYGFLALPLNWLGPENDRSNTRHQADPMLLAESYQGMTVYQGACAWVEADETSEQREELCLLRSQGFIGKGEWQLLAGYQQDWLAGLGLAWTLTPAVAGYASASWKEQEEESLEALVGISWANAQGLEVRSEYFWGSTDAALLRLSWSPDDWTWIAGINYQDLEDPLLISELGLHYQLSSEVLMELNYFSYHPDGRPGATELDQEINLRLTYTTSGQFN</sequence>
<accession>A0A1I1F168</accession>
<reference evidence="2 3" key="1">
    <citation type="submission" date="2016-10" db="EMBL/GenBank/DDBJ databases">
        <authorList>
            <person name="de Groot N.N."/>
        </authorList>
    </citation>
    <scope>NUCLEOTIDE SEQUENCE [LARGE SCALE GENOMIC DNA]</scope>
    <source>
        <strain evidence="2 3">DSM 18438</strain>
    </source>
</reference>
<proteinExistence type="predicted"/>
<evidence type="ECO:0000256" key="1">
    <source>
        <dbReference type="SAM" id="SignalP"/>
    </source>
</evidence>
<feature type="chain" id="PRO_5011469486" description="Porin" evidence="1">
    <location>
        <begin position="22"/>
        <end position="339"/>
    </location>
</feature>
<dbReference type="OrthoDB" id="8746278at2"/>
<organism evidence="2 3">
    <name type="scientific">Marinospirillum celere</name>
    <dbReference type="NCBI Taxonomy" id="1122252"/>
    <lineage>
        <taxon>Bacteria</taxon>
        <taxon>Pseudomonadati</taxon>
        <taxon>Pseudomonadota</taxon>
        <taxon>Gammaproteobacteria</taxon>
        <taxon>Oceanospirillales</taxon>
        <taxon>Oceanospirillaceae</taxon>
        <taxon>Marinospirillum</taxon>
    </lineage>
</organism>